<comment type="caution">
    <text evidence="1">The sequence shown here is derived from an EMBL/GenBank/DDBJ whole genome shotgun (WGS) entry which is preliminary data.</text>
</comment>
<dbReference type="AlphaFoldDB" id="A0A4Y2RGD2"/>
<sequence length="109" mass="12792">MDKTAQWMRWPCSRRIHWRIFGHFEVPDITADVSLKSGLPERIPDAVTNPRFGSGGAEVIKILYRSDECQTSWLMQTKTLYLYRLSSPDNKNNKEHYNTLDNLMKNTMK</sequence>
<dbReference type="Proteomes" id="UP000499080">
    <property type="component" value="Unassembled WGS sequence"/>
</dbReference>
<evidence type="ECO:0000313" key="1">
    <source>
        <dbReference type="EMBL" id="GBN74878.1"/>
    </source>
</evidence>
<dbReference type="EMBL" id="BGPR01144858">
    <property type="protein sequence ID" value="GBN74878.1"/>
    <property type="molecule type" value="Genomic_DNA"/>
</dbReference>
<evidence type="ECO:0000313" key="2">
    <source>
        <dbReference type="Proteomes" id="UP000499080"/>
    </source>
</evidence>
<organism evidence="1 2">
    <name type="scientific">Araneus ventricosus</name>
    <name type="common">Orbweaver spider</name>
    <name type="synonym">Epeira ventricosa</name>
    <dbReference type="NCBI Taxonomy" id="182803"/>
    <lineage>
        <taxon>Eukaryota</taxon>
        <taxon>Metazoa</taxon>
        <taxon>Ecdysozoa</taxon>
        <taxon>Arthropoda</taxon>
        <taxon>Chelicerata</taxon>
        <taxon>Arachnida</taxon>
        <taxon>Araneae</taxon>
        <taxon>Araneomorphae</taxon>
        <taxon>Entelegynae</taxon>
        <taxon>Araneoidea</taxon>
        <taxon>Araneidae</taxon>
        <taxon>Araneus</taxon>
    </lineage>
</organism>
<gene>
    <name evidence="1" type="ORF">AVEN_168807_1</name>
</gene>
<proteinExistence type="predicted"/>
<reference evidence="1 2" key="1">
    <citation type="journal article" date="2019" name="Sci. Rep.">
        <title>Orb-weaving spider Araneus ventricosus genome elucidates the spidroin gene catalogue.</title>
        <authorList>
            <person name="Kono N."/>
            <person name="Nakamura H."/>
            <person name="Ohtoshi R."/>
            <person name="Moran D.A.P."/>
            <person name="Shinohara A."/>
            <person name="Yoshida Y."/>
            <person name="Fujiwara M."/>
            <person name="Mori M."/>
            <person name="Tomita M."/>
            <person name="Arakawa K."/>
        </authorList>
    </citation>
    <scope>NUCLEOTIDE SEQUENCE [LARGE SCALE GENOMIC DNA]</scope>
</reference>
<name>A0A4Y2RGD2_ARAVE</name>
<keyword evidence="2" id="KW-1185">Reference proteome</keyword>
<accession>A0A4Y2RGD2</accession>
<protein>
    <submittedName>
        <fullName evidence="1">Uncharacterized protein</fullName>
    </submittedName>
</protein>